<sequence>MPETTRIRIGRHHGDQVDLIIDNDAVSRMHAEAWFEPALDMVVVKDAGSVNGTIPTGDTQIAGDTLRVGQQGGVKVGEVELSYAQLKACIDAKHAQQLRIQQKHLQLENKKRNKTRGLVAVVMLAIIGVGGYFYSTMTSNNEATVEELTRALEQAQEIMRNPPQIDIPVNQIMNGSFVVYANGIATDTRSGLLWSRCLLGQRWDEPNQTCSEQPATYQGDRTQAAATIANQANYLDQNDWRVPTRTELLTLVQGVEPSVYQSVFSNDPMGFVWSSTVHRENESHWNVNFADAKVYWNTNDYQHFVRLVKSVN</sequence>
<keyword evidence="1" id="KW-0812">Transmembrane</keyword>
<feature type="transmembrane region" description="Helical" evidence="1">
    <location>
        <begin position="117"/>
        <end position="134"/>
    </location>
</feature>
<reference evidence="4" key="1">
    <citation type="submission" date="2012-11" db="EMBL/GenBank/DDBJ databases">
        <authorList>
            <person name="Singh A."/>
            <person name="Pinnaka A.K."/>
            <person name="Vaidya B."/>
        </authorList>
    </citation>
    <scope>NUCLEOTIDE SEQUENCE [LARGE SCALE GENOMIC DNA]</scope>
    <source>
        <strain evidence="4">AK23</strain>
    </source>
</reference>
<dbReference type="Pfam" id="PF07603">
    <property type="entry name" value="Lcl_C"/>
    <property type="match status" value="1"/>
</dbReference>
<dbReference type="CDD" id="cd00060">
    <property type="entry name" value="FHA"/>
    <property type="match status" value="1"/>
</dbReference>
<name>W9UPI0_9GAMM</name>
<dbReference type="STRING" id="1229521.D791_03943"/>
<feature type="domain" description="FHA" evidence="2">
    <location>
        <begin position="7"/>
        <end position="60"/>
    </location>
</feature>
<dbReference type="PANTHER" id="PTHR35812">
    <property type="entry name" value="LIPOPROTEIN"/>
    <property type="match status" value="1"/>
</dbReference>
<dbReference type="PROSITE" id="PS50006">
    <property type="entry name" value="FHA_DOMAIN"/>
    <property type="match status" value="1"/>
</dbReference>
<evidence type="ECO:0000256" key="1">
    <source>
        <dbReference type="SAM" id="Phobius"/>
    </source>
</evidence>
<organism evidence="3 4">
    <name type="scientific">Nitrincola nitratireducens</name>
    <dbReference type="NCBI Taxonomy" id="1229521"/>
    <lineage>
        <taxon>Bacteria</taxon>
        <taxon>Pseudomonadati</taxon>
        <taxon>Pseudomonadota</taxon>
        <taxon>Gammaproteobacteria</taxon>
        <taxon>Oceanospirillales</taxon>
        <taxon>Oceanospirillaceae</taxon>
        <taxon>Nitrincola</taxon>
    </lineage>
</organism>
<keyword evidence="4" id="KW-1185">Reference proteome</keyword>
<dbReference type="SUPFAM" id="SSF49879">
    <property type="entry name" value="SMAD/FHA domain"/>
    <property type="match status" value="1"/>
</dbReference>
<dbReference type="Proteomes" id="UP000019464">
    <property type="component" value="Unassembled WGS sequence"/>
</dbReference>
<evidence type="ECO:0000313" key="4">
    <source>
        <dbReference type="Proteomes" id="UP000019464"/>
    </source>
</evidence>
<keyword evidence="1" id="KW-0472">Membrane</keyword>
<dbReference type="Gene3D" id="2.60.200.20">
    <property type="match status" value="1"/>
</dbReference>
<dbReference type="EMBL" id="AONB01000033">
    <property type="protein sequence ID" value="EXJ09113.1"/>
    <property type="molecule type" value="Genomic_DNA"/>
</dbReference>
<accession>W9UPI0</accession>
<dbReference type="InterPro" id="IPR008984">
    <property type="entry name" value="SMAD_FHA_dom_sf"/>
</dbReference>
<dbReference type="InterPro" id="IPR011460">
    <property type="entry name" value="Lcl_C"/>
</dbReference>
<comment type="caution">
    <text evidence="3">The sequence shown here is derived from an EMBL/GenBank/DDBJ whole genome shotgun (WGS) entry which is preliminary data.</text>
</comment>
<dbReference type="InterPro" id="IPR000253">
    <property type="entry name" value="FHA_dom"/>
</dbReference>
<reference evidence="3 4" key="2">
    <citation type="journal article" date="2015" name="Syst. Appl. Microbiol.">
        <title>Nitrincola nitratireducens sp. nov. isolated from a haloalkaline crater lake.</title>
        <authorList>
            <person name="Singh A."/>
            <person name="Vaidya B."/>
            <person name="Tanuku N.R."/>
            <person name="Pinnaka A.K."/>
        </authorList>
    </citation>
    <scope>NUCLEOTIDE SEQUENCE [LARGE SCALE GENOMIC DNA]</scope>
    <source>
        <strain evidence="3 4">AK23</strain>
    </source>
</reference>
<evidence type="ECO:0000259" key="2">
    <source>
        <dbReference type="PROSITE" id="PS50006"/>
    </source>
</evidence>
<dbReference type="RefSeq" id="WP_051514673.1">
    <property type="nucleotide sequence ID" value="NZ_AONB01000033.1"/>
</dbReference>
<gene>
    <name evidence="3" type="ORF">D791_03943</name>
</gene>
<proteinExistence type="predicted"/>
<dbReference type="AlphaFoldDB" id="W9UPI0"/>
<protein>
    <recommendedName>
        <fullName evidence="2">FHA domain-containing protein</fullName>
    </recommendedName>
</protein>
<dbReference type="OrthoDB" id="9793251at2"/>
<dbReference type="PANTHER" id="PTHR35812:SF1">
    <property type="entry name" value="LIPOPROTEIN"/>
    <property type="match status" value="1"/>
</dbReference>
<dbReference type="Pfam" id="PF00498">
    <property type="entry name" value="FHA"/>
    <property type="match status" value="1"/>
</dbReference>
<evidence type="ECO:0000313" key="3">
    <source>
        <dbReference type="EMBL" id="EXJ09113.1"/>
    </source>
</evidence>
<keyword evidence="1" id="KW-1133">Transmembrane helix</keyword>